<evidence type="ECO:0000313" key="1">
    <source>
        <dbReference type="EMBL" id="GFS40775.1"/>
    </source>
</evidence>
<keyword evidence="2" id="KW-1185">Reference proteome</keyword>
<comment type="caution">
    <text evidence="1">The sequence shown here is derived from an EMBL/GenBank/DDBJ whole genome shotgun (WGS) entry which is preliminary data.</text>
</comment>
<name>A0A8X6IDJ7_NEPPI</name>
<dbReference type="Proteomes" id="UP000887013">
    <property type="component" value="Unassembled WGS sequence"/>
</dbReference>
<sequence length="15" mass="1615">LLAKLSNFPDIGRGN</sequence>
<dbReference type="EMBL" id="BMAW01043716">
    <property type="protein sequence ID" value="GFS40775.1"/>
    <property type="molecule type" value="Genomic_DNA"/>
</dbReference>
<feature type="non-terminal residue" evidence="1">
    <location>
        <position position="1"/>
    </location>
</feature>
<protein>
    <submittedName>
        <fullName evidence="1">Uncharacterized protein</fullName>
    </submittedName>
</protein>
<evidence type="ECO:0000313" key="2">
    <source>
        <dbReference type="Proteomes" id="UP000887013"/>
    </source>
</evidence>
<reference evidence="1" key="1">
    <citation type="submission" date="2020-08" db="EMBL/GenBank/DDBJ databases">
        <title>Multicomponent nature underlies the extraordinary mechanical properties of spider dragline silk.</title>
        <authorList>
            <person name="Kono N."/>
            <person name="Nakamura H."/>
            <person name="Mori M."/>
            <person name="Yoshida Y."/>
            <person name="Ohtoshi R."/>
            <person name="Malay A.D."/>
            <person name="Moran D.A.P."/>
            <person name="Tomita M."/>
            <person name="Numata K."/>
            <person name="Arakawa K."/>
        </authorList>
    </citation>
    <scope>NUCLEOTIDE SEQUENCE</scope>
</reference>
<organism evidence="1 2">
    <name type="scientific">Nephila pilipes</name>
    <name type="common">Giant wood spider</name>
    <name type="synonym">Nephila maculata</name>
    <dbReference type="NCBI Taxonomy" id="299642"/>
    <lineage>
        <taxon>Eukaryota</taxon>
        <taxon>Metazoa</taxon>
        <taxon>Ecdysozoa</taxon>
        <taxon>Arthropoda</taxon>
        <taxon>Chelicerata</taxon>
        <taxon>Arachnida</taxon>
        <taxon>Araneae</taxon>
        <taxon>Araneomorphae</taxon>
        <taxon>Entelegynae</taxon>
        <taxon>Araneoidea</taxon>
        <taxon>Nephilidae</taxon>
        <taxon>Nephila</taxon>
    </lineage>
</organism>
<proteinExistence type="predicted"/>
<gene>
    <name evidence="1" type="ORF">NPIL_652161</name>
</gene>
<accession>A0A8X6IDJ7</accession>